<dbReference type="PANTHER" id="PTHR10778:SF4">
    <property type="entry name" value="NUCLEOTIDE SUGAR TRANSPORTER SLC35B4"/>
    <property type="match status" value="1"/>
</dbReference>
<evidence type="ECO:0000256" key="2">
    <source>
        <dbReference type="ARBA" id="ARBA00022448"/>
    </source>
</evidence>
<feature type="transmembrane region" description="Helical" evidence="7">
    <location>
        <begin position="280"/>
        <end position="299"/>
    </location>
</feature>
<keyword evidence="5 7" id="KW-1133">Transmembrane helix</keyword>
<comment type="caution">
    <text evidence="8">The sequence shown here is derived from an EMBL/GenBank/DDBJ whole genome shotgun (WGS) entry which is preliminary data.</text>
</comment>
<feature type="transmembrane region" description="Helical" evidence="7">
    <location>
        <begin position="383"/>
        <end position="402"/>
    </location>
</feature>
<evidence type="ECO:0000313" key="8">
    <source>
        <dbReference type="EMBL" id="KAK1923567.1"/>
    </source>
</evidence>
<evidence type="ECO:0000256" key="1">
    <source>
        <dbReference type="ARBA" id="ARBA00004127"/>
    </source>
</evidence>
<dbReference type="GO" id="GO:0005462">
    <property type="term" value="F:UDP-N-acetylglucosamine transmembrane transporter activity"/>
    <property type="evidence" value="ECO:0007669"/>
    <property type="project" value="TreeGrafter"/>
</dbReference>
<dbReference type="GO" id="GO:0000139">
    <property type="term" value="C:Golgi membrane"/>
    <property type="evidence" value="ECO:0007669"/>
    <property type="project" value="TreeGrafter"/>
</dbReference>
<dbReference type="Pfam" id="PF08449">
    <property type="entry name" value="UAA"/>
    <property type="match status" value="1"/>
</dbReference>
<feature type="transmembrane region" description="Helical" evidence="7">
    <location>
        <begin position="75"/>
        <end position="93"/>
    </location>
</feature>
<reference evidence="8" key="1">
    <citation type="submission" date="2023-02" db="EMBL/GenBank/DDBJ databases">
        <title>Identification and recombinant expression of a fungal hydrolase from Papiliotrema laurentii that hydrolyzes apple cutin and clears colloidal polyester polyurethane.</title>
        <authorList>
            <consortium name="DOE Joint Genome Institute"/>
            <person name="Roman V.A."/>
            <person name="Bojanowski C."/>
            <person name="Crable B.R."/>
            <person name="Wagner D.N."/>
            <person name="Hung C.S."/>
            <person name="Nadeau L.J."/>
            <person name="Schratz L."/>
            <person name="Haridas S."/>
            <person name="Pangilinan J."/>
            <person name="Lipzen A."/>
            <person name="Na H."/>
            <person name="Yan M."/>
            <person name="Ng V."/>
            <person name="Grigoriev I.V."/>
            <person name="Spatafora J.W."/>
            <person name="Barlow D."/>
            <person name="Biffinger J."/>
            <person name="Kelley-Loughnane N."/>
            <person name="Varaljay V.A."/>
            <person name="Crookes-Goodson W.J."/>
        </authorList>
    </citation>
    <scope>NUCLEOTIDE SEQUENCE</scope>
    <source>
        <strain evidence="8">5307AH</strain>
    </source>
</reference>
<organism evidence="8 9">
    <name type="scientific">Papiliotrema laurentii</name>
    <name type="common">Cryptococcus laurentii</name>
    <dbReference type="NCBI Taxonomy" id="5418"/>
    <lineage>
        <taxon>Eukaryota</taxon>
        <taxon>Fungi</taxon>
        <taxon>Dikarya</taxon>
        <taxon>Basidiomycota</taxon>
        <taxon>Agaricomycotina</taxon>
        <taxon>Tremellomycetes</taxon>
        <taxon>Tremellales</taxon>
        <taxon>Rhynchogastremaceae</taxon>
        <taxon>Papiliotrema</taxon>
    </lineage>
</organism>
<accession>A0AAD9CWX6</accession>
<keyword evidence="4 7" id="KW-0812">Transmembrane</keyword>
<dbReference type="InterPro" id="IPR013657">
    <property type="entry name" value="SCL35B1-4/HUT1"/>
</dbReference>
<feature type="transmembrane region" description="Helical" evidence="7">
    <location>
        <begin position="319"/>
        <end position="336"/>
    </location>
</feature>
<keyword evidence="9" id="KW-1185">Reference proteome</keyword>
<evidence type="ECO:0000256" key="5">
    <source>
        <dbReference type="ARBA" id="ARBA00022989"/>
    </source>
</evidence>
<comment type="subcellular location">
    <subcellularLocation>
        <location evidence="1">Endomembrane system</location>
        <topology evidence="1">Multi-pass membrane protein</topology>
    </subcellularLocation>
</comment>
<feature type="transmembrane region" description="Helical" evidence="7">
    <location>
        <begin position="185"/>
        <end position="204"/>
    </location>
</feature>
<dbReference type="GO" id="GO:0005789">
    <property type="term" value="C:endoplasmic reticulum membrane"/>
    <property type="evidence" value="ECO:0007669"/>
    <property type="project" value="TreeGrafter"/>
</dbReference>
<gene>
    <name evidence="8" type="ORF">DB88DRAFT_528366</name>
</gene>
<protein>
    <submittedName>
        <fullName evidence="8">UAA transporter family-domain-containing protein</fullName>
    </submittedName>
</protein>
<dbReference type="AlphaFoldDB" id="A0AAD9CWX6"/>
<evidence type="ECO:0000313" key="9">
    <source>
        <dbReference type="Proteomes" id="UP001182556"/>
    </source>
</evidence>
<dbReference type="GO" id="GO:0005464">
    <property type="term" value="F:UDP-xylose transmembrane transporter activity"/>
    <property type="evidence" value="ECO:0007669"/>
    <property type="project" value="TreeGrafter"/>
</dbReference>
<dbReference type="Proteomes" id="UP001182556">
    <property type="component" value="Unassembled WGS sequence"/>
</dbReference>
<feature type="transmembrane region" description="Helical" evidence="7">
    <location>
        <begin position="248"/>
        <end position="268"/>
    </location>
</feature>
<proteinExistence type="predicted"/>
<name>A0AAD9CWX6_PAPLA</name>
<feature type="transmembrane region" description="Helical" evidence="7">
    <location>
        <begin position="147"/>
        <end position="165"/>
    </location>
</feature>
<evidence type="ECO:0000256" key="4">
    <source>
        <dbReference type="ARBA" id="ARBA00022692"/>
    </source>
</evidence>
<evidence type="ECO:0000256" key="7">
    <source>
        <dbReference type="SAM" id="Phobius"/>
    </source>
</evidence>
<keyword evidence="6 7" id="KW-0472">Membrane</keyword>
<feature type="transmembrane region" description="Helical" evidence="7">
    <location>
        <begin position="357"/>
        <end position="377"/>
    </location>
</feature>
<sequence>MPGGFDRVDLDNLFTMHWPTIYQCSHSLSGLLRSNRNGHTPIVRTAKRQIRIPTFSLWMDSDLLKGLAQSATVDWLFILSLVFGGCCSNVWALEAVLHRLPASGTFLTFAQFAFVAVQNLSSQITLHWNGPVPWPRLRKRTVPLQRWMVQVVLFLGVSLINNYVFALKIPLTLHIIFRSGGSWLLGFWADRLGLCVSMLVGYLAGKRKFTVGQLAGIMITIGITVATITTPKPKATAHASERSTKLEFASGISLLTFALFLSAWLGLYQEETYRRHGKQWREGIFYTHFLSLPFFFPLYPTIRSTFASFLRSPTVSLAVLPYVGMPSAILALLVNVSTQALCIRGVNRLTARVNSTTVNLVLTVRKAVSLALSAWYYGHGMSHGLLLGGAMVLVGTVIYSTTGERQRAKASQLDGVSSARSSAIGQPQELRRRKL</sequence>
<feature type="transmembrane region" description="Helical" evidence="7">
    <location>
        <begin position="211"/>
        <end position="228"/>
    </location>
</feature>
<dbReference type="PANTHER" id="PTHR10778">
    <property type="entry name" value="SOLUTE CARRIER FAMILY 35 MEMBER B"/>
    <property type="match status" value="1"/>
</dbReference>
<evidence type="ECO:0000256" key="6">
    <source>
        <dbReference type="ARBA" id="ARBA00023136"/>
    </source>
</evidence>
<evidence type="ECO:0000256" key="3">
    <source>
        <dbReference type="ARBA" id="ARBA00022597"/>
    </source>
</evidence>
<dbReference type="EMBL" id="JAODAN010000006">
    <property type="protein sequence ID" value="KAK1923567.1"/>
    <property type="molecule type" value="Genomic_DNA"/>
</dbReference>
<keyword evidence="3" id="KW-0762">Sugar transport</keyword>
<keyword evidence="2" id="KW-0813">Transport</keyword>